<protein>
    <submittedName>
        <fullName evidence="1">Uncharacterized protein</fullName>
    </submittedName>
</protein>
<comment type="caution">
    <text evidence="1">The sequence shown here is derived from an EMBL/GenBank/DDBJ whole genome shotgun (WGS) entry which is preliminary data.</text>
</comment>
<accession>A0A3R6EUH0</accession>
<sequence length="112" mass="12757">MKTIEYHITKSFNEKTGEMHHSIECNGKTIYNLEFKYSETGYEPSSPVDYLEAALNGSQIKIVPQYHEELNNIAFELHLLNACSTDNTKKNLSFKSKIKALLTKVLSKITSI</sequence>
<evidence type="ECO:0000313" key="2">
    <source>
        <dbReference type="Proteomes" id="UP000284660"/>
    </source>
</evidence>
<organism evidence="1 2">
    <name type="scientific">Parabacteroides distasonis</name>
    <dbReference type="NCBI Taxonomy" id="823"/>
    <lineage>
        <taxon>Bacteria</taxon>
        <taxon>Pseudomonadati</taxon>
        <taxon>Bacteroidota</taxon>
        <taxon>Bacteroidia</taxon>
        <taxon>Bacteroidales</taxon>
        <taxon>Tannerellaceae</taxon>
        <taxon>Parabacteroides</taxon>
    </lineage>
</organism>
<gene>
    <name evidence="1" type="ORF">DW782_13075</name>
</gene>
<dbReference type="RefSeq" id="WP_034527447.1">
    <property type="nucleotide sequence ID" value="NZ_CP103148.1"/>
</dbReference>
<dbReference type="Proteomes" id="UP000284660">
    <property type="component" value="Unassembled WGS sequence"/>
</dbReference>
<dbReference type="EMBL" id="QSJN01000007">
    <property type="protein sequence ID" value="RHD74052.1"/>
    <property type="molecule type" value="Genomic_DNA"/>
</dbReference>
<name>A0A3R6EUH0_PARDI</name>
<proteinExistence type="predicted"/>
<dbReference type="AlphaFoldDB" id="A0A3R6EUH0"/>
<evidence type="ECO:0000313" key="1">
    <source>
        <dbReference type="EMBL" id="RHD74052.1"/>
    </source>
</evidence>
<reference evidence="1 2" key="1">
    <citation type="submission" date="2018-08" db="EMBL/GenBank/DDBJ databases">
        <title>A genome reference for cultivated species of the human gut microbiota.</title>
        <authorList>
            <person name="Zou Y."/>
            <person name="Xue W."/>
            <person name="Luo G."/>
        </authorList>
    </citation>
    <scope>NUCLEOTIDE SEQUENCE [LARGE SCALE GENOMIC DNA]</scope>
    <source>
        <strain evidence="1 2">AM30-4</strain>
    </source>
</reference>